<organism evidence="1 2">
    <name type="scientific">Ampelomyces quisqualis</name>
    <name type="common">Powdery mildew agent</name>
    <dbReference type="NCBI Taxonomy" id="50730"/>
    <lineage>
        <taxon>Eukaryota</taxon>
        <taxon>Fungi</taxon>
        <taxon>Dikarya</taxon>
        <taxon>Ascomycota</taxon>
        <taxon>Pezizomycotina</taxon>
        <taxon>Dothideomycetes</taxon>
        <taxon>Pleosporomycetidae</taxon>
        <taxon>Pleosporales</taxon>
        <taxon>Pleosporineae</taxon>
        <taxon>Phaeosphaeriaceae</taxon>
        <taxon>Ampelomyces</taxon>
    </lineage>
</organism>
<name>A0A6A5QNV8_AMPQU</name>
<evidence type="ECO:0000313" key="2">
    <source>
        <dbReference type="Proteomes" id="UP000800096"/>
    </source>
</evidence>
<gene>
    <name evidence="1" type="ORF">BDU57DRAFT_517511</name>
</gene>
<proteinExistence type="predicted"/>
<protein>
    <submittedName>
        <fullName evidence="1">Uncharacterized protein</fullName>
    </submittedName>
</protein>
<keyword evidence="2" id="KW-1185">Reference proteome</keyword>
<accession>A0A6A5QNV8</accession>
<evidence type="ECO:0000313" key="1">
    <source>
        <dbReference type="EMBL" id="KAF1917052.1"/>
    </source>
</evidence>
<sequence>MRPYVRRKPCLRQTNRAFLGPLLSFTHKARRRLVLVVYFHHLLPSNLCHCSSKMSRSLLKNKDCSCGDYKNCYKPH</sequence>
<dbReference type="Proteomes" id="UP000800096">
    <property type="component" value="Unassembled WGS sequence"/>
</dbReference>
<dbReference type="AlphaFoldDB" id="A0A6A5QNV8"/>
<dbReference type="EMBL" id="ML979135">
    <property type="protein sequence ID" value="KAF1917052.1"/>
    <property type="molecule type" value="Genomic_DNA"/>
</dbReference>
<reference evidence="1" key="1">
    <citation type="journal article" date="2020" name="Stud. Mycol.">
        <title>101 Dothideomycetes genomes: a test case for predicting lifestyles and emergence of pathogens.</title>
        <authorList>
            <person name="Haridas S."/>
            <person name="Albert R."/>
            <person name="Binder M."/>
            <person name="Bloem J."/>
            <person name="Labutti K."/>
            <person name="Salamov A."/>
            <person name="Andreopoulos B."/>
            <person name="Baker S."/>
            <person name="Barry K."/>
            <person name="Bills G."/>
            <person name="Bluhm B."/>
            <person name="Cannon C."/>
            <person name="Castanera R."/>
            <person name="Culley D."/>
            <person name="Daum C."/>
            <person name="Ezra D."/>
            <person name="Gonzalez J."/>
            <person name="Henrissat B."/>
            <person name="Kuo A."/>
            <person name="Liang C."/>
            <person name="Lipzen A."/>
            <person name="Lutzoni F."/>
            <person name="Magnuson J."/>
            <person name="Mondo S."/>
            <person name="Nolan M."/>
            <person name="Ohm R."/>
            <person name="Pangilinan J."/>
            <person name="Park H.-J."/>
            <person name="Ramirez L."/>
            <person name="Alfaro M."/>
            <person name="Sun H."/>
            <person name="Tritt A."/>
            <person name="Yoshinaga Y."/>
            <person name="Zwiers L.-H."/>
            <person name="Turgeon B."/>
            <person name="Goodwin S."/>
            <person name="Spatafora J."/>
            <person name="Crous P."/>
            <person name="Grigoriev I."/>
        </authorList>
    </citation>
    <scope>NUCLEOTIDE SEQUENCE</scope>
    <source>
        <strain evidence="1">HMLAC05119</strain>
    </source>
</reference>